<feature type="compositionally biased region" description="Basic and acidic residues" evidence="1">
    <location>
        <begin position="50"/>
        <end position="67"/>
    </location>
</feature>
<evidence type="ECO:0000313" key="2">
    <source>
        <dbReference type="EMBL" id="KAA6399947.1"/>
    </source>
</evidence>
<comment type="caution">
    <text evidence="2">The sequence shown here is derived from an EMBL/GenBank/DDBJ whole genome shotgun (WGS) entry which is preliminary data.</text>
</comment>
<feature type="compositionally biased region" description="Basic and acidic residues" evidence="1">
    <location>
        <begin position="1"/>
        <end position="20"/>
    </location>
</feature>
<protein>
    <submittedName>
        <fullName evidence="2">Uncharacterized protein</fullName>
    </submittedName>
</protein>
<sequence>MEIHSHHSQKKDKDNQQVKYREKKKNQTGDQQNQQELEEEGSEYEYEEVDLSKLDKSPDIKEQDINKASKIGQQLGNEIKEPNSIRINVEGTDIMDGQGSSDNNAVSGCVSKLLESLCADV</sequence>
<feature type="region of interest" description="Disordered" evidence="1">
    <location>
        <begin position="1"/>
        <end position="83"/>
    </location>
</feature>
<feature type="compositionally biased region" description="Acidic residues" evidence="1">
    <location>
        <begin position="36"/>
        <end position="49"/>
    </location>
</feature>
<dbReference type="Proteomes" id="UP000324800">
    <property type="component" value="Unassembled WGS sequence"/>
</dbReference>
<dbReference type="EMBL" id="SNRW01000650">
    <property type="protein sequence ID" value="KAA6399947.1"/>
    <property type="molecule type" value="Genomic_DNA"/>
</dbReference>
<accession>A0A5J4WXX7</accession>
<dbReference type="AlphaFoldDB" id="A0A5J4WXX7"/>
<proteinExistence type="predicted"/>
<name>A0A5J4WXX7_9EUKA</name>
<reference evidence="2 3" key="1">
    <citation type="submission" date="2019-03" db="EMBL/GenBank/DDBJ databases">
        <title>Single cell metagenomics reveals metabolic interactions within the superorganism composed of flagellate Streblomastix strix and complex community of Bacteroidetes bacteria on its surface.</title>
        <authorList>
            <person name="Treitli S.C."/>
            <person name="Kolisko M."/>
            <person name="Husnik F."/>
            <person name="Keeling P."/>
            <person name="Hampl V."/>
        </authorList>
    </citation>
    <scope>NUCLEOTIDE SEQUENCE [LARGE SCALE GENOMIC DNA]</scope>
    <source>
        <strain evidence="2">ST1C</strain>
    </source>
</reference>
<evidence type="ECO:0000313" key="3">
    <source>
        <dbReference type="Proteomes" id="UP000324800"/>
    </source>
</evidence>
<organism evidence="2 3">
    <name type="scientific">Streblomastix strix</name>
    <dbReference type="NCBI Taxonomy" id="222440"/>
    <lineage>
        <taxon>Eukaryota</taxon>
        <taxon>Metamonada</taxon>
        <taxon>Preaxostyla</taxon>
        <taxon>Oxymonadida</taxon>
        <taxon>Streblomastigidae</taxon>
        <taxon>Streblomastix</taxon>
    </lineage>
</organism>
<evidence type="ECO:0000256" key="1">
    <source>
        <dbReference type="SAM" id="MobiDB-lite"/>
    </source>
</evidence>
<gene>
    <name evidence="2" type="ORF">EZS28_004531</name>
</gene>